<dbReference type="GO" id="GO:0005960">
    <property type="term" value="C:glycine cleavage complex"/>
    <property type="evidence" value="ECO:0007669"/>
    <property type="project" value="TreeGrafter"/>
</dbReference>
<dbReference type="GO" id="GO:0016829">
    <property type="term" value="F:lyase activity"/>
    <property type="evidence" value="ECO:0007669"/>
    <property type="project" value="InterPro"/>
</dbReference>
<dbReference type="InterPro" id="IPR049316">
    <property type="entry name" value="GDC-P_C"/>
</dbReference>
<comment type="similarity">
    <text evidence="3 8">Belongs to the GcvP family.</text>
</comment>
<keyword evidence="4 8" id="KW-0663">Pyridoxal phosphate</keyword>
<dbReference type="InterPro" id="IPR003437">
    <property type="entry name" value="GcvP"/>
</dbReference>
<dbReference type="FunFam" id="3.40.640.10:FF:000005">
    <property type="entry name" value="Glycine dehydrogenase (decarboxylating), mitochondrial"/>
    <property type="match status" value="1"/>
</dbReference>
<comment type="function">
    <text evidence="2 8">The glycine cleavage system catalyzes the degradation of glycine. The P protein binds the alpha-amino group of glycine through its pyridoxal phosphate cofactor; CO(2) is released and the remaining methylamine moiety is then transferred to the lipoamide cofactor of the H protein.</text>
</comment>
<evidence type="ECO:0000259" key="12">
    <source>
        <dbReference type="Pfam" id="PF21478"/>
    </source>
</evidence>
<dbReference type="Proteomes" id="UP000176944">
    <property type="component" value="Chromosome"/>
</dbReference>
<sequence>MQNLDIQDQKNRANTQLLLKSDPILSASQTIPSTDAFVNRHIGPNPDAIEQMLNVLGISTIDSLIEQTVPAAIWLNQPLQLPAAQSEYAALAQLKEIASKNQVFRSFIGMGYYDCITPPVIQRNILENPGWYTAYTPYQAEIAQGRLEALLNFQTMIIDLTGLEIANASLLDEGTAAAEAMSMSYGLCKTKAKHFFVSQTCHPQTIAVVQTRARPLGIEVIVGDHRTFEFDEEIFGALLQYPATDGTIYDYREFIDKAHGAKALVTVAADILSLALLTPPGEFGADIAIGCTQRFGVPLGYGGPHAAYFATRAAYKRQVPGRIVGVSKDANGKAALRLALQTREQHIRRDKATSNICTAQVLLAVIASMYAVYHGQEGIKRIAERIHQLTVILAEGLKRLGYSISSEPFFDTLRVELSDRSVSEIIEAAEARQINLRIIDSTTIGISLDETTTARDLVHLWEIFASLGEPSSASLLFTVEELAAEVTRKVADDFNEPFARHSNYLTNPVFNRYHSETELLRYLNRLERKDLALNTSMIPLGSCTMKLNATAEMMPVTWPEFGKIHPFAPVSQTQGYQILFQLLEEWLAEITGFAGISLQPNAGSQGEYAGLLTICKYHENRGESDRNICLIPTSAHGTNPASAVMAGLKVVAVACDQMGNIDLDDLRKKAEHHSQNLAALMVTYPSTHGVFEEEIKEICAIVHNHGGQVYMDGANMNAQVGLCRPGDFGADVCHLNLHKTFCIPHGGGGPGMGPIGVMPHLVPFLPKTLQPQPSTLSIGAISAAPWGSASILPISWMYIAMMGSAGLTEATKVAILNANYMAKRLDPYYPVLYKGNNGLVAHECIVDLRSLKKSAGIEVDDIAKRLMDYGFHAPTVSWPVAGTMMVEPTESESKEELDRFCDAMIAIRQEIKAIESGQVDQRDNQLKNAPHTAEALMVSEWNHPYTREEAAYPAPWLREHKFWPVVGRIDNAFGDRNLVCSCEGMEAYI</sequence>
<dbReference type="PANTHER" id="PTHR11773">
    <property type="entry name" value="GLYCINE DEHYDROGENASE, DECARBOXYLATING"/>
    <property type="match status" value="1"/>
</dbReference>
<dbReference type="InterPro" id="IPR001597">
    <property type="entry name" value="ArAA_b-elim_lyase/Thr_aldolase"/>
</dbReference>
<dbReference type="AlphaFoldDB" id="A0A1D9G8S0"/>
<dbReference type="CDD" id="cd00613">
    <property type="entry name" value="GDC-P"/>
    <property type="match status" value="2"/>
</dbReference>
<feature type="modified residue" description="N6-(pyridoxal phosphate)lysine" evidence="8 9">
    <location>
        <position position="739"/>
    </location>
</feature>
<evidence type="ECO:0000256" key="5">
    <source>
        <dbReference type="ARBA" id="ARBA00023002"/>
    </source>
</evidence>
<dbReference type="InterPro" id="IPR015424">
    <property type="entry name" value="PyrdxlP-dep_Trfase"/>
</dbReference>
<feature type="domain" description="Aromatic amino acid beta-eliminating lyase/threonine aldolase" evidence="10">
    <location>
        <begin position="580"/>
        <end position="715"/>
    </location>
</feature>
<comment type="catalytic activity">
    <reaction evidence="7 8">
        <text>N(6)-[(R)-lipoyl]-L-lysyl-[glycine-cleavage complex H protein] + glycine + H(+) = N(6)-[(R)-S(8)-aminomethyldihydrolipoyl]-L-lysyl-[glycine-cleavage complex H protein] + CO2</text>
        <dbReference type="Rhea" id="RHEA:24304"/>
        <dbReference type="Rhea" id="RHEA-COMP:10494"/>
        <dbReference type="Rhea" id="RHEA-COMP:10495"/>
        <dbReference type="ChEBI" id="CHEBI:15378"/>
        <dbReference type="ChEBI" id="CHEBI:16526"/>
        <dbReference type="ChEBI" id="CHEBI:57305"/>
        <dbReference type="ChEBI" id="CHEBI:83099"/>
        <dbReference type="ChEBI" id="CHEBI:83143"/>
        <dbReference type="EC" id="1.4.4.2"/>
    </reaction>
</comment>
<dbReference type="EC" id="1.4.4.2" evidence="8"/>
<dbReference type="GO" id="GO:0005829">
    <property type="term" value="C:cytosol"/>
    <property type="evidence" value="ECO:0007669"/>
    <property type="project" value="TreeGrafter"/>
</dbReference>
<dbReference type="Pfam" id="PF02347">
    <property type="entry name" value="GDC-P"/>
    <property type="match status" value="1"/>
</dbReference>
<proteinExistence type="inferred from homology"/>
<dbReference type="FunFam" id="3.40.640.10:FF:000007">
    <property type="entry name" value="glycine dehydrogenase (Decarboxylating), mitochondrial"/>
    <property type="match status" value="1"/>
</dbReference>
<dbReference type="EMBL" id="CP017708">
    <property type="protein sequence ID" value="AOY83951.1"/>
    <property type="molecule type" value="Genomic_DNA"/>
</dbReference>
<evidence type="ECO:0000256" key="2">
    <source>
        <dbReference type="ARBA" id="ARBA00003788"/>
    </source>
</evidence>
<reference evidence="14" key="1">
    <citation type="submission" date="2016-10" db="EMBL/GenBank/DDBJ databases">
        <title>Comparative genomics uncovers the prolific and rare metabolic potential of the cyanobacterial genus Moorea.</title>
        <authorList>
            <person name="Leao T."/>
            <person name="Castelao G."/>
            <person name="Korobeynikov A."/>
            <person name="Monroe E.A."/>
            <person name="Podell S."/>
            <person name="Glukhov E."/>
            <person name="Allen E."/>
            <person name="Gerwick W.H."/>
            <person name="Gerwick L."/>
        </authorList>
    </citation>
    <scope>NUCLEOTIDE SEQUENCE [LARGE SCALE GENOMIC DNA]</scope>
    <source>
        <strain evidence="14">JHB</strain>
    </source>
</reference>
<dbReference type="GO" id="GO:0004375">
    <property type="term" value="F:glycine dehydrogenase (decarboxylating) activity"/>
    <property type="evidence" value="ECO:0007669"/>
    <property type="project" value="UniProtKB-EC"/>
</dbReference>
<evidence type="ECO:0000256" key="4">
    <source>
        <dbReference type="ARBA" id="ARBA00022898"/>
    </source>
</evidence>
<comment type="cofactor">
    <cofactor evidence="1 8 9">
        <name>pyridoxal 5'-phosphate</name>
        <dbReference type="ChEBI" id="CHEBI:597326"/>
    </cofactor>
</comment>
<evidence type="ECO:0000256" key="8">
    <source>
        <dbReference type="HAMAP-Rule" id="MF_00711"/>
    </source>
</evidence>
<dbReference type="HAMAP" id="MF_00711">
    <property type="entry name" value="GcvP"/>
    <property type="match status" value="1"/>
</dbReference>
<evidence type="ECO:0000259" key="10">
    <source>
        <dbReference type="Pfam" id="PF01212"/>
    </source>
</evidence>
<dbReference type="InterPro" id="IPR049315">
    <property type="entry name" value="GDC-P_N"/>
</dbReference>
<dbReference type="InterPro" id="IPR015422">
    <property type="entry name" value="PyrdxlP-dep_Trfase_small"/>
</dbReference>
<dbReference type="GO" id="GO:0016594">
    <property type="term" value="F:glycine binding"/>
    <property type="evidence" value="ECO:0007669"/>
    <property type="project" value="TreeGrafter"/>
</dbReference>
<feature type="domain" description="Glycine cleavage system P-protein N-terminal" evidence="11">
    <location>
        <begin position="39"/>
        <end position="464"/>
    </location>
</feature>
<evidence type="ECO:0000256" key="6">
    <source>
        <dbReference type="ARBA" id="ARBA00046415"/>
    </source>
</evidence>
<feature type="domain" description="Glycine dehydrogenase C-terminal" evidence="12">
    <location>
        <begin position="810"/>
        <end position="931"/>
    </location>
</feature>
<evidence type="ECO:0000259" key="11">
    <source>
        <dbReference type="Pfam" id="PF02347"/>
    </source>
</evidence>
<evidence type="ECO:0000313" key="14">
    <source>
        <dbReference type="Proteomes" id="UP000176944"/>
    </source>
</evidence>
<evidence type="ECO:0000256" key="3">
    <source>
        <dbReference type="ARBA" id="ARBA00010756"/>
    </source>
</evidence>
<dbReference type="InterPro" id="IPR015421">
    <property type="entry name" value="PyrdxlP-dep_Trfase_major"/>
</dbReference>
<dbReference type="PANTHER" id="PTHR11773:SF1">
    <property type="entry name" value="GLYCINE DEHYDROGENASE (DECARBOXYLATING), MITOCHONDRIAL"/>
    <property type="match status" value="1"/>
</dbReference>
<protein>
    <recommendedName>
        <fullName evidence="8">Glycine dehydrogenase (decarboxylating)</fullName>
        <ecNumber evidence="8">1.4.4.2</ecNumber>
    </recommendedName>
    <alternativeName>
        <fullName evidence="8">Glycine cleavage system P-protein</fullName>
    </alternativeName>
    <alternativeName>
        <fullName evidence="8">Glycine decarboxylase</fullName>
    </alternativeName>
    <alternativeName>
        <fullName evidence="8">Glycine dehydrogenase (aminomethyl-transferring)</fullName>
    </alternativeName>
</protein>
<dbReference type="FunFam" id="3.90.1150.10:FF:000025">
    <property type="entry name" value="Glycine cleavage system P protein"/>
    <property type="match status" value="1"/>
</dbReference>
<dbReference type="InterPro" id="IPR020581">
    <property type="entry name" value="GDC_P"/>
</dbReference>
<accession>A0A1D9G8S0</accession>
<dbReference type="NCBIfam" id="NF003346">
    <property type="entry name" value="PRK04366.1"/>
    <property type="match status" value="1"/>
</dbReference>
<name>A0A1D9G8S0_MOOP1</name>
<evidence type="ECO:0000313" key="13">
    <source>
        <dbReference type="EMBL" id="AOY83951.1"/>
    </source>
</evidence>
<comment type="subunit">
    <text evidence="6">Homodimer. The glycine cleavage system is composed of four proteins: P, T, L and H.</text>
</comment>
<evidence type="ECO:0000256" key="7">
    <source>
        <dbReference type="ARBA" id="ARBA00049026"/>
    </source>
</evidence>
<dbReference type="SUPFAM" id="SSF53383">
    <property type="entry name" value="PLP-dependent transferases"/>
    <property type="match status" value="2"/>
</dbReference>
<evidence type="ECO:0000256" key="1">
    <source>
        <dbReference type="ARBA" id="ARBA00001933"/>
    </source>
</evidence>
<organism evidence="13 14">
    <name type="scientific">Moorena producens (strain JHB)</name>
    <dbReference type="NCBI Taxonomy" id="1454205"/>
    <lineage>
        <taxon>Bacteria</taxon>
        <taxon>Bacillati</taxon>
        <taxon>Cyanobacteriota</taxon>
        <taxon>Cyanophyceae</taxon>
        <taxon>Coleofasciculales</taxon>
        <taxon>Coleofasciculaceae</taxon>
        <taxon>Moorena</taxon>
    </lineage>
</organism>
<gene>
    <name evidence="8 13" type="primary">gcvP</name>
    <name evidence="13" type="ORF">BJP36_32550</name>
</gene>
<dbReference type="Gene3D" id="3.40.640.10">
    <property type="entry name" value="Type I PLP-dependent aspartate aminotransferase-like (Major domain)"/>
    <property type="match status" value="2"/>
</dbReference>
<dbReference type="FunFam" id="3.90.1150.10:FF:000007">
    <property type="entry name" value="Glycine dehydrogenase (decarboxylating), mitochondrial"/>
    <property type="match status" value="1"/>
</dbReference>
<evidence type="ECO:0000256" key="9">
    <source>
        <dbReference type="PIRSR" id="PIRSR603437-50"/>
    </source>
</evidence>
<dbReference type="Pfam" id="PF21478">
    <property type="entry name" value="GcvP2_C"/>
    <property type="match status" value="1"/>
</dbReference>
<dbReference type="NCBIfam" id="TIGR00461">
    <property type="entry name" value="gcvP"/>
    <property type="match status" value="1"/>
</dbReference>
<keyword evidence="5 8" id="KW-0560">Oxidoreductase</keyword>
<dbReference type="GO" id="GO:0030170">
    <property type="term" value="F:pyridoxal phosphate binding"/>
    <property type="evidence" value="ECO:0007669"/>
    <property type="project" value="TreeGrafter"/>
</dbReference>
<dbReference type="GO" id="GO:0019464">
    <property type="term" value="P:glycine decarboxylation via glycine cleavage system"/>
    <property type="evidence" value="ECO:0007669"/>
    <property type="project" value="UniProtKB-UniRule"/>
</dbReference>
<dbReference type="Pfam" id="PF01212">
    <property type="entry name" value="Beta_elim_lyase"/>
    <property type="match status" value="1"/>
</dbReference>
<dbReference type="Gene3D" id="3.90.1150.10">
    <property type="entry name" value="Aspartate Aminotransferase, domain 1"/>
    <property type="match status" value="2"/>
</dbReference>